<dbReference type="PANTHER" id="PTHR43318:SF2">
    <property type="entry name" value="UDP-N-ACETYLGLUCOSAMINE 4,6-DEHYDRATASE (INVERTING)"/>
    <property type="match status" value="1"/>
</dbReference>
<dbReference type="Pfam" id="PF02719">
    <property type="entry name" value="Polysacc_synt_2"/>
    <property type="match status" value="1"/>
</dbReference>
<dbReference type="InterPro" id="IPR036291">
    <property type="entry name" value="NAD(P)-bd_dom_sf"/>
</dbReference>
<organism evidence="3 4">
    <name type="scientific">Salinigranum rubrum</name>
    <dbReference type="NCBI Taxonomy" id="755307"/>
    <lineage>
        <taxon>Archaea</taxon>
        <taxon>Methanobacteriati</taxon>
        <taxon>Methanobacteriota</taxon>
        <taxon>Stenosarchaea group</taxon>
        <taxon>Halobacteria</taxon>
        <taxon>Halobacteriales</taxon>
        <taxon>Haloferacaceae</taxon>
        <taxon>Salinigranum</taxon>
    </lineage>
</organism>
<dbReference type="PANTHER" id="PTHR43318">
    <property type="entry name" value="UDP-N-ACETYLGLUCOSAMINE 4,6-DEHYDRATASE"/>
    <property type="match status" value="1"/>
</dbReference>
<keyword evidence="4" id="KW-1185">Reference proteome</keyword>
<evidence type="ECO:0000256" key="1">
    <source>
        <dbReference type="ARBA" id="ARBA00007430"/>
    </source>
</evidence>
<name>A0A2I8VIR0_9EURY</name>
<evidence type="ECO:0000259" key="2">
    <source>
        <dbReference type="Pfam" id="PF02719"/>
    </source>
</evidence>
<sequence>MLSDKNVLLTGGGGSVGRELSVRLLDSDLNVLRILDNNEPNLSRLASTLDDDRCRFLSGDIRDRDRLDRALEDIDVVVHTAAMKHVDVCEYNPFEAIKTNVLGIQNVIDAAIDTTVERMVFTSSDKAVNPANTMGTTKLLGEKLITAGNKHAGRSDLRLASVRFGNVVDSSGSVIPHFREQIREGGPVTLTDRRMRRFFLTFDDVYDLVTAAMTHTEGGEIFMKKMPAIRIEDLARVLIDELAPRFGHDPGAVEVELTGPRLGETFHEEMMTGREKQRTVETESLYAVLPETTDQDGYLEHDGLAGFTEATDVVQSTEEAAVLSPGEIASFLEQTGVLEVDE</sequence>
<dbReference type="SUPFAM" id="SSF51735">
    <property type="entry name" value="NAD(P)-binding Rossmann-fold domains"/>
    <property type="match status" value="1"/>
</dbReference>
<proteinExistence type="inferred from homology"/>
<dbReference type="Gene3D" id="3.40.50.720">
    <property type="entry name" value="NAD(P)-binding Rossmann-like Domain"/>
    <property type="match status" value="1"/>
</dbReference>
<dbReference type="InterPro" id="IPR003869">
    <property type="entry name" value="Polysac_CapD-like"/>
</dbReference>
<reference evidence="3 4" key="1">
    <citation type="submission" date="2018-01" db="EMBL/GenBank/DDBJ databases">
        <title>Complete genome sequence of Salinigranum rubrum GX10T, an extremely halophilic archaeon isolated from a marine solar saltern.</title>
        <authorList>
            <person name="Han S."/>
        </authorList>
    </citation>
    <scope>NUCLEOTIDE SEQUENCE [LARGE SCALE GENOMIC DNA]</scope>
    <source>
        <strain evidence="3 4">GX10</strain>
    </source>
</reference>
<dbReference type="OrthoDB" id="4907at2157"/>
<dbReference type="AlphaFoldDB" id="A0A2I8VIR0"/>
<dbReference type="RefSeq" id="WP_103425496.1">
    <property type="nucleotide sequence ID" value="NZ_CP026309.1"/>
</dbReference>
<dbReference type="InterPro" id="IPR051203">
    <property type="entry name" value="Polysaccharide_Synthase-Rel"/>
</dbReference>
<gene>
    <name evidence="3" type="ORF">C2R22_09245</name>
</gene>
<dbReference type="EMBL" id="CP026309">
    <property type="protein sequence ID" value="AUV81808.1"/>
    <property type="molecule type" value="Genomic_DNA"/>
</dbReference>
<evidence type="ECO:0000313" key="4">
    <source>
        <dbReference type="Proteomes" id="UP000236584"/>
    </source>
</evidence>
<dbReference type="Proteomes" id="UP000236584">
    <property type="component" value="Chromosome"/>
</dbReference>
<accession>A0A2I8VIR0</accession>
<dbReference type="GeneID" id="35592273"/>
<protein>
    <recommendedName>
        <fullName evidence="2">Polysaccharide biosynthesis protein CapD-like domain-containing protein</fullName>
    </recommendedName>
</protein>
<evidence type="ECO:0000313" key="3">
    <source>
        <dbReference type="EMBL" id="AUV81808.1"/>
    </source>
</evidence>
<comment type="similarity">
    <text evidence="1">Belongs to the polysaccharide synthase family.</text>
</comment>
<feature type="domain" description="Polysaccharide biosynthesis protein CapD-like" evidence="2">
    <location>
        <begin position="7"/>
        <end position="288"/>
    </location>
</feature>
<dbReference type="KEGG" id="srub:C2R22_09245"/>